<accession>A0A8C9PTL3</accession>
<sequence length="2186" mass="244796">MVRNQNEVDSDSESEKENDASTMRRKPRSTLDLPVVSYLEIPFSVQTVISRIEKAQLIRAKEEINMQLTDILNNVQRIITRYTPDDLTSLTERRKSLIEYKRKRRTEVLEKVASYSKGIEVREKTLTHILAWLEEWSGILSEITAMDIDEHHHWIAQMQMLPKMLKAIENNVKTLYRIGIIFLEERRKQKTRTQSRSTLWKSWKDRVVKRPATAHALKPDQMISDQFATNSKVSEIQDMLQELTGTTMFNKLENSAIKYISSTIVNLSKALCILSDNLKAAIDFPVGSIYENETREAEKERSQKIIYSLSEQNEMLQQRLKDIEEKFEQLIKSKAIIGQQLYTSLSTSSTLKVLSEQSSTTKADDIEDIVDSILSKEFENILDESQRKGTKGTGKKWEAALSHTAQAEATPELSEQPDEDTTGDDISLKKGDDHQKDETDYHESQKRRYSREASEINLIDGKGEQKVSEDKPRQRFELEALEKKKKERKPFSQGKSKPSVETKSKHFSSTETNSQGDRSGTRSTGEQFRKVRPEQELEKGPISSEIKSYSSSESVGKEIKSKMSRSTEAIQFKSDFTSEPQKVEKKGKKHQILPGRTTSKEGIIEEKELLSFIKQTQAQLLVKSYSKVKMAKEDLGSLDGKSEQDNLELFQKAILAFLKEKIDNIGKSFRTESVLKEEKLLKKEEVEKLGVIKAKTEEYFQKVAETVTKILRKYKNIKTKGQVEEKSLKQKKIVSFMPDFQKSKPEISSILENESTDPIINNLIQMILTELERDVPTILEGEDYKEKEKKKQKEYLPEDQEKISSMRELQKPKQEEEEGKERKKQRTQKRIEQDGKENQRKRDRQVQQQSKQQQLEAWKKTMKERMVPLEKKSEEMMGQIQDLVITGEKDKKQSRGTEDFKRQRQFKEKDKTEKKKSVEPTEMAIQRPVTYSRMRRTLKHESQLYEEQKIQKNLETVESLPAGQSPIPVTPPTSTRSSLTSTLPASEESLTEYITLSPEQAQALGITLTPEQAQAQGITLTSEQAQALGITLTREQQAQATGITLTPQQAQAKGITLTPEQAQALGITLTPQQAQAKGITLTPQQAQALGITLIPEQAQDQGITLTPQQAQALGITIAPEQAQAQRITLTPQQAQILGITLTPEWAQALGITLTTEQAQAKGITLTPEQAQTLGITLVPEQTQAKGITLTSEQAQAKGITLTSEQAQVLGITLTPHQAQALGITLIPEQAQAKGITLTPKQAQALGITLNPEQAQGQAQGITPTPQQAQAQGITLTPEQAQVLGITIIPEHAQAKGITLTPQQAQALRITLTPEQAQAKGITLTPEQPQTLGITLTPEQAQLLGITPSPEQAQAKGITLTPEQTQALGITLTSQQAQAWGITLTPQQAQEMGITLIPEQAQALGIPLTPEQSQARGITLTPYQAQARGITLTPQQAQARGLTLTPQQSQTRGITLTLEQAQEMGITLTPQQAQTLGITLTPEQAHAKATTLIPEQSQARGIILTPQQAQYLGFTPTPQQPLAQGITLTPQQAPDLGIRLTPQKTQDLGITLTPQQAPARGVCLWAQDLGISFNLQKLRLSTLAPSTLRPFHELKTSFPTKQSIPSRLSPSPGSPRKGQGMHIPSGPGKLLPPQIFPTSRQILVGKGQFIPAQSAAPEISPNLGQLPISWVPPIPGQQPLISRLPYTFGQIPKLRDPLSPGKPLVPEASSIPRELQESGPSFLEQPQALRPSATPEPSPYLQTSSLFGQQLAPWIIPGQVSPLWVPSTPRHPSTFWPPTAPEKPQGVLSSSVAQKRPAIISSLKSKPALVHPSAPDSKVSQAPFTTKKAQISEVSDTSEETKMLQDTSAMGPFETFQSHLTNYRIPILQTPHIDGQALPPLMKPQMSLPSLITQLPKISQILPAQWDQKSRFPPIDKPWILPSVLGIKKPKVTVPPSSPQELEEKRYFVDVEAQRKNLILLNQATKTSGLPLQQHTTARNLIIETLHMNNIRLGYLFRKYIAYSLIQHARYNIIKQLKTIQNTGKDYEMQNLYIMLSRIDDYQKKVMQVWTEKQKSLEQKRSRCLKNMMSLFSQKYKLNLSLPIHLIIDKIQIPTSTEFSQQPFLELLFEEEKKSDAFKKFRQEDWMKAMWHADLSTSSYPITEKMSIHSLWAQLGGYPDIPRLLQLDIQSTFRKSLTSIQSQGSGS</sequence>
<dbReference type="Ensembl" id="ENSSDAT00000017624.1">
    <property type="protein sequence ID" value="ENSSDAP00000015531.1"/>
    <property type="gene ID" value="ENSSDAG00000013939.1"/>
</dbReference>
<dbReference type="InterPro" id="IPR049144">
    <property type="entry name" value="FAM186A_B_N"/>
</dbReference>
<dbReference type="Pfam" id="PF20869">
    <property type="entry name" value="FAM186A_PQQAQ"/>
    <property type="match status" value="8"/>
</dbReference>
<feature type="compositionally biased region" description="Basic and acidic residues" evidence="2">
    <location>
        <begin position="786"/>
        <end position="814"/>
    </location>
</feature>
<evidence type="ECO:0000256" key="1">
    <source>
        <dbReference type="SAM" id="Coils"/>
    </source>
</evidence>
<feature type="region of interest" description="Disordered" evidence="2">
    <location>
        <begin position="1694"/>
        <end position="1739"/>
    </location>
</feature>
<feature type="compositionally biased region" description="Polar residues" evidence="2">
    <location>
        <begin position="505"/>
        <end position="526"/>
    </location>
</feature>
<dbReference type="Proteomes" id="UP000694422">
    <property type="component" value="Unplaced"/>
</dbReference>
<feature type="region of interest" description="Disordered" evidence="2">
    <location>
        <begin position="1803"/>
        <end position="1838"/>
    </location>
</feature>
<keyword evidence="1" id="KW-0175">Coiled coil</keyword>
<feature type="region of interest" description="Disordered" evidence="2">
    <location>
        <begin position="958"/>
        <end position="980"/>
    </location>
</feature>
<reference evidence="5" key="1">
    <citation type="submission" date="2025-08" db="UniProtKB">
        <authorList>
            <consortium name="Ensembl"/>
        </authorList>
    </citation>
    <scope>IDENTIFICATION</scope>
</reference>
<evidence type="ECO:0000313" key="5">
    <source>
        <dbReference type="Ensembl" id="ENSSDAP00000015531.1"/>
    </source>
</evidence>
<feature type="region of interest" description="Disordered" evidence="2">
    <location>
        <begin position="786"/>
        <end position="924"/>
    </location>
</feature>
<dbReference type="Pfam" id="PF20870">
    <property type="entry name" value="FAM186A-B_N"/>
    <property type="match status" value="1"/>
</dbReference>
<feature type="compositionally biased region" description="Low complexity" evidence="2">
    <location>
        <begin position="542"/>
        <end position="554"/>
    </location>
</feature>
<dbReference type="Pfam" id="PF20865">
    <property type="entry name" value="FAM186A-B_C"/>
    <property type="match status" value="1"/>
</dbReference>
<protein>
    <submittedName>
        <fullName evidence="5">Family with sequence similarity 186 member A</fullName>
    </submittedName>
</protein>
<feature type="domain" description="FAM186A/B C-terminal" evidence="3">
    <location>
        <begin position="1943"/>
        <end position="2167"/>
    </location>
</feature>
<proteinExistence type="predicted"/>
<organism evidence="5 6">
    <name type="scientific">Spermophilus dauricus</name>
    <name type="common">Daurian ground squirrel</name>
    <dbReference type="NCBI Taxonomy" id="99837"/>
    <lineage>
        <taxon>Eukaryota</taxon>
        <taxon>Metazoa</taxon>
        <taxon>Chordata</taxon>
        <taxon>Craniata</taxon>
        <taxon>Vertebrata</taxon>
        <taxon>Euteleostomi</taxon>
        <taxon>Mammalia</taxon>
        <taxon>Eutheria</taxon>
        <taxon>Euarchontoglires</taxon>
        <taxon>Glires</taxon>
        <taxon>Rodentia</taxon>
        <taxon>Sciuromorpha</taxon>
        <taxon>Sciuridae</taxon>
        <taxon>Xerinae</taxon>
        <taxon>Marmotini</taxon>
        <taxon>Spermophilus</taxon>
    </lineage>
</organism>
<feature type="coiled-coil region" evidence="1">
    <location>
        <begin position="306"/>
        <end position="333"/>
    </location>
</feature>
<feature type="compositionally biased region" description="Polar residues" evidence="2">
    <location>
        <begin position="564"/>
        <end position="580"/>
    </location>
</feature>
<feature type="region of interest" description="Disordered" evidence="2">
    <location>
        <begin position="404"/>
        <end position="598"/>
    </location>
</feature>
<feature type="region of interest" description="Disordered" evidence="2">
    <location>
        <begin position="1"/>
        <end position="26"/>
    </location>
</feature>
<feature type="compositionally biased region" description="Basic and acidic residues" evidence="2">
    <location>
        <begin position="461"/>
        <end position="484"/>
    </location>
</feature>
<dbReference type="InterPro" id="IPR049147">
    <property type="entry name" value="FAM186A_PQQAQ"/>
</dbReference>
<feature type="compositionally biased region" description="Basic and acidic residues" evidence="2">
    <location>
        <begin position="527"/>
        <end position="539"/>
    </location>
</feature>
<feature type="compositionally biased region" description="Polar residues" evidence="2">
    <location>
        <begin position="1817"/>
        <end position="1834"/>
    </location>
</feature>
<feature type="compositionally biased region" description="Basic and acidic residues" evidence="2">
    <location>
        <begin position="857"/>
        <end position="875"/>
    </location>
</feature>
<feature type="region of interest" description="Disordered" evidence="2">
    <location>
        <begin position="1595"/>
        <end position="1630"/>
    </location>
</feature>
<name>A0A8C9PTL3_SPEDA</name>
<evidence type="ECO:0000256" key="2">
    <source>
        <dbReference type="SAM" id="MobiDB-lite"/>
    </source>
</evidence>
<dbReference type="PANTHER" id="PTHR33590">
    <property type="entry name" value="GLUTENIN, HIGH MOLECULAR WEIGHT SUBUNIT PW212-RELATED PROTEIN"/>
    <property type="match status" value="1"/>
</dbReference>
<feature type="compositionally biased region" description="Low complexity" evidence="2">
    <location>
        <begin position="1602"/>
        <end position="1614"/>
    </location>
</feature>
<evidence type="ECO:0000259" key="4">
    <source>
        <dbReference type="Pfam" id="PF20870"/>
    </source>
</evidence>
<evidence type="ECO:0000259" key="3">
    <source>
        <dbReference type="Pfam" id="PF20865"/>
    </source>
</evidence>
<feature type="compositionally biased region" description="Basic and acidic residues" evidence="2">
    <location>
        <begin position="887"/>
        <end position="919"/>
    </location>
</feature>
<feature type="compositionally biased region" description="Basic and acidic residues" evidence="2">
    <location>
        <begin position="426"/>
        <end position="454"/>
    </location>
</feature>
<dbReference type="PANTHER" id="PTHR33590:SF2">
    <property type="entry name" value="PROTEIN FAM186A"/>
    <property type="match status" value="1"/>
</dbReference>
<keyword evidence="6" id="KW-1185">Reference proteome</keyword>
<reference evidence="5" key="2">
    <citation type="submission" date="2025-09" db="UniProtKB">
        <authorList>
            <consortium name="Ensembl"/>
        </authorList>
    </citation>
    <scope>IDENTIFICATION</scope>
</reference>
<evidence type="ECO:0000313" key="6">
    <source>
        <dbReference type="Proteomes" id="UP000694422"/>
    </source>
</evidence>
<feature type="domain" description="FAM186A/B N-terminal" evidence="4">
    <location>
        <begin position="39"/>
        <end position="279"/>
    </location>
</feature>
<feature type="compositionally biased region" description="Basic and acidic residues" evidence="2">
    <location>
        <begin position="829"/>
        <end position="840"/>
    </location>
</feature>
<dbReference type="InterPro" id="IPR049146">
    <property type="entry name" value="FAM186A_B_C"/>
</dbReference>